<sequence length="184" mass="20527">MFLVGKLNRILDQIKFNKTKKRLKHFGELNDINPNIRLLFPDRISIGSYVYIGPNADINGLGEVEISNGVIIGPNLIIHSANHKFRDSKFIPYDETFEFRKVKIEENVWIGGNVIITPGSQIGEGSIIGAGCVVSGKIPPLSIVVGNPCQVIKSRDAEHYYRLKSEGAIYLKNKLLKNIKPKIS</sequence>
<dbReference type="GO" id="GO:0016746">
    <property type="term" value="F:acyltransferase activity"/>
    <property type="evidence" value="ECO:0007669"/>
    <property type="project" value="UniProtKB-KW"/>
</dbReference>
<keyword evidence="1" id="KW-0012">Acyltransferase</keyword>
<evidence type="ECO:0000313" key="2">
    <source>
        <dbReference type="Proteomes" id="UP000323082"/>
    </source>
</evidence>
<proteinExistence type="predicted"/>
<dbReference type="AlphaFoldDB" id="A0A5B2TML3"/>
<dbReference type="EMBL" id="VUNZ01000006">
    <property type="protein sequence ID" value="KAA2215707.1"/>
    <property type="molecule type" value="Genomic_DNA"/>
</dbReference>
<dbReference type="PANTHER" id="PTHR23416">
    <property type="entry name" value="SIALIC ACID SYNTHASE-RELATED"/>
    <property type="match status" value="1"/>
</dbReference>
<dbReference type="InterPro" id="IPR051159">
    <property type="entry name" value="Hexapeptide_acetyltransf"/>
</dbReference>
<dbReference type="OrthoDB" id="9814490at2"/>
<dbReference type="RefSeq" id="WP_149835648.1">
    <property type="nucleotide sequence ID" value="NZ_VUNZ01000006.1"/>
</dbReference>
<evidence type="ECO:0000313" key="1">
    <source>
        <dbReference type="EMBL" id="KAA2215707.1"/>
    </source>
</evidence>
<protein>
    <submittedName>
        <fullName evidence="1">Acyltransferase</fullName>
    </submittedName>
</protein>
<accession>A0A5B2TML3</accession>
<dbReference type="Gene3D" id="2.160.10.10">
    <property type="entry name" value="Hexapeptide repeat proteins"/>
    <property type="match status" value="1"/>
</dbReference>
<name>A0A5B2TML3_9FLAO</name>
<keyword evidence="1" id="KW-0808">Transferase</keyword>
<dbReference type="CDD" id="cd04647">
    <property type="entry name" value="LbH_MAT_like"/>
    <property type="match status" value="1"/>
</dbReference>
<dbReference type="SUPFAM" id="SSF51161">
    <property type="entry name" value="Trimeric LpxA-like enzymes"/>
    <property type="match status" value="1"/>
</dbReference>
<organism evidence="1 2">
    <name type="scientific">Chryseobacterium sediminis</name>
    <dbReference type="NCBI Taxonomy" id="1679494"/>
    <lineage>
        <taxon>Bacteria</taxon>
        <taxon>Pseudomonadati</taxon>
        <taxon>Bacteroidota</taxon>
        <taxon>Flavobacteriia</taxon>
        <taxon>Flavobacteriales</taxon>
        <taxon>Weeksellaceae</taxon>
        <taxon>Chryseobacterium group</taxon>
        <taxon>Chryseobacterium</taxon>
    </lineage>
</organism>
<dbReference type="InterPro" id="IPR011004">
    <property type="entry name" value="Trimer_LpxA-like_sf"/>
</dbReference>
<dbReference type="Proteomes" id="UP000323082">
    <property type="component" value="Unassembled WGS sequence"/>
</dbReference>
<dbReference type="Pfam" id="PF00132">
    <property type="entry name" value="Hexapep"/>
    <property type="match status" value="1"/>
</dbReference>
<reference evidence="1 2" key="1">
    <citation type="journal article" date="2015" name="Int. J. Syst. Evol. Microbiol.">
        <title>Chryseobacterium sediminis sp. nov., isolated from a river sediment.</title>
        <authorList>
            <person name="Kampfer P."/>
            <person name="Busse H.J."/>
            <person name="McInroy J.A."/>
            <person name="Glaeser S.P."/>
        </authorList>
    </citation>
    <scope>NUCLEOTIDE SEQUENCE [LARGE SCALE GENOMIC DNA]</scope>
    <source>
        <strain evidence="1 2">IMT-174</strain>
    </source>
</reference>
<gene>
    <name evidence="1" type="ORF">FW780_21575</name>
</gene>
<dbReference type="InterPro" id="IPR001451">
    <property type="entry name" value="Hexapep"/>
</dbReference>
<comment type="caution">
    <text evidence="1">The sequence shown here is derived from an EMBL/GenBank/DDBJ whole genome shotgun (WGS) entry which is preliminary data.</text>
</comment>